<organism evidence="1 2">
    <name type="scientific">Penicillium angulare</name>
    <dbReference type="NCBI Taxonomy" id="116970"/>
    <lineage>
        <taxon>Eukaryota</taxon>
        <taxon>Fungi</taxon>
        <taxon>Dikarya</taxon>
        <taxon>Ascomycota</taxon>
        <taxon>Pezizomycotina</taxon>
        <taxon>Eurotiomycetes</taxon>
        <taxon>Eurotiomycetidae</taxon>
        <taxon>Eurotiales</taxon>
        <taxon>Aspergillaceae</taxon>
        <taxon>Penicillium</taxon>
    </lineage>
</organism>
<keyword evidence="2" id="KW-1185">Reference proteome</keyword>
<dbReference type="AlphaFoldDB" id="A0A9W9F6I2"/>
<gene>
    <name evidence="1" type="ORF">N7456_010296</name>
</gene>
<reference evidence="1" key="1">
    <citation type="submission" date="2022-11" db="EMBL/GenBank/DDBJ databases">
        <authorList>
            <person name="Petersen C."/>
        </authorList>
    </citation>
    <scope>NUCLEOTIDE SEQUENCE</scope>
    <source>
        <strain evidence="1">IBT 30069</strain>
    </source>
</reference>
<evidence type="ECO:0000313" key="2">
    <source>
        <dbReference type="Proteomes" id="UP001149165"/>
    </source>
</evidence>
<accession>A0A9W9F6I2</accession>
<proteinExistence type="predicted"/>
<reference evidence="1" key="2">
    <citation type="journal article" date="2023" name="IMA Fungus">
        <title>Comparative genomic study of the Penicillium genus elucidates a diverse pangenome and 15 lateral gene transfer events.</title>
        <authorList>
            <person name="Petersen C."/>
            <person name="Sorensen T."/>
            <person name="Nielsen M.R."/>
            <person name="Sondergaard T.E."/>
            <person name="Sorensen J.L."/>
            <person name="Fitzpatrick D.A."/>
            <person name="Frisvad J.C."/>
            <person name="Nielsen K.L."/>
        </authorList>
    </citation>
    <scope>NUCLEOTIDE SEQUENCE</scope>
    <source>
        <strain evidence="1">IBT 30069</strain>
    </source>
</reference>
<dbReference type="EMBL" id="JAPQKH010000006">
    <property type="protein sequence ID" value="KAJ5094435.1"/>
    <property type="molecule type" value="Genomic_DNA"/>
</dbReference>
<name>A0A9W9F6I2_9EURO</name>
<dbReference type="Proteomes" id="UP001149165">
    <property type="component" value="Unassembled WGS sequence"/>
</dbReference>
<protein>
    <submittedName>
        <fullName evidence="1">Uncharacterized protein</fullName>
    </submittedName>
</protein>
<sequence>MSKPPDNAGCRDSAFPRIVRLQGFLTDYAFLPYKTILFVSCQCLYANPLPVQYFSYDVNDL</sequence>
<evidence type="ECO:0000313" key="1">
    <source>
        <dbReference type="EMBL" id="KAJ5094435.1"/>
    </source>
</evidence>
<comment type="caution">
    <text evidence="1">The sequence shown here is derived from an EMBL/GenBank/DDBJ whole genome shotgun (WGS) entry which is preliminary data.</text>
</comment>